<dbReference type="Pfam" id="PF00126">
    <property type="entry name" value="HTH_1"/>
    <property type="match status" value="1"/>
</dbReference>
<evidence type="ECO:0000256" key="4">
    <source>
        <dbReference type="ARBA" id="ARBA00023163"/>
    </source>
</evidence>
<dbReference type="GO" id="GO:0003700">
    <property type="term" value="F:DNA-binding transcription factor activity"/>
    <property type="evidence" value="ECO:0007669"/>
    <property type="project" value="InterPro"/>
</dbReference>
<dbReference type="InterPro" id="IPR005119">
    <property type="entry name" value="LysR_subst-bd"/>
</dbReference>
<sequence length="319" mass="35624">MVSPRTNIVEWMNGGKSPAILWRRDGKIGFSLAQIEAFASVCETGNLTQAAKRLGKDRTTVSELIENLELDLGYSLCDRRTRPLQLTEAGQRLYRQARLFLQEAEALSLLAQHIPQQVRQKLTLCYDPFTPRAFLTELAMFLSQRGIQLDLLMMERGEGEQALADDVADIGVYQAINRSIGEKFRWRALGAIELAVYAREGFFPVGSPVTLLSLASSTQLIPFNDLPEPMAKRLQIADRIQVVNEPALLQTLLTAGLGWAFLPTHLKMQHLPQVERLDTELGKQGLMHPMVALWKPGANSELLSLIESMQQIFDGSVVV</sequence>
<keyword evidence="3" id="KW-0238">DNA-binding</keyword>
<dbReference type="InterPro" id="IPR036390">
    <property type="entry name" value="WH_DNA-bd_sf"/>
</dbReference>
<dbReference type="InterPro" id="IPR036388">
    <property type="entry name" value="WH-like_DNA-bd_sf"/>
</dbReference>
<evidence type="ECO:0000256" key="2">
    <source>
        <dbReference type="ARBA" id="ARBA00023015"/>
    </source>
</evidence>
<keyword evidence="4" id="KW-0804">Transcription</keyword>
<dbReference type="PANTHER" id="PTHR30126:SF91">
    <property type="entry name" value="LYSR FAMILY TRANSCRIPTIONAL REGULATOR"/>
    <property type="match status" value="1"/>
</dbReference>
<evidence type="ECO:0000256" key="3">
    <source>
        <dbReference type="ARBA" id="ARBA00023125"/>
    </source>
</evidence>
<dbReference type="EMBL" id="CABEEZ010000019">
    <property type="protein sequence ID" value="VTR19140.1"/>
    <property type="molecule type" value="Genomic_DNA"/>
</dbReference>
<evidence type="ECO:0000313" key="6">
    <source>
        <dbReference type="EMBL" id="VTR19140.1"/>
    </source>
</evidence>
<dbReference type="Pfam" id="PF03466">
    <property type="entry name" value="LysR_substrate"/>
    <property type="match status" value="1"/>
</dbReference>
<reference evidence="6" key="1">
    <citation type="submission" date="2019-05" db="EMBL/GenBank/DDBJ databases">
        <authorList>
            <consortium name="Pathogen Informatics"/>
        </authorList>
    </citation>
    <scope>NUCLEOTIDE SEQUENCE [LARGE SCALE GENOMIC DNA]</scope>
    <source>
        <strain evidence="6">NCTC12965</strain>
    </source>
</reference>
<dbReference type="PROSITE" id="PS50931">
    <property type="entry name" value="HTH_LYSR"/>
    <property type="match status" value="1"/>
</dbReference>
<feature type="domain" description="HTH lysR-type" evidence="5">
    <location>
        <begin position="30"/>
        <end position="87"/>
    </location>
</feature>
<dbReference type="SUPFAM" id="SSF46785">
    <property type="entry name" value="Winged helix' DNA-binding domain"/>
    <property type="match status" value="1"/>
</dbReference>
<organism evidence="6">
    <name type="scientific">Serratia fonticola</name>
    <dbReference type="NCBI Taxonomy" id="47917"/>
    <lineage>
        <taxon>Bacteria</taxon>
        <taxon>Pseudomonadati</taxon>
        <taxon>Pseudomonadota</taxon>
        <taxon>Gammaproteobacteria</taxon>
        <taxon>Enterobacterales</taxon>
        <taxon>Yersiniaceae</taxon>
        <taxon>Serratia</taxon>
    </lineage>
</organism>
<gene>
    <name evidence="6" type="primary">allS_1</name>
    <name evidence="6" type="ORF">NCTC12965_00736</name>
</gene>
<dbReference type="Gene3D" id="1.10.10.10">
    <property type="entry name" value="Winged helix-like DNA-binding domain superfamily/Winged helix DNA-binding domain"/>
    <property type="match status" value="1"/>
</dbReference>
<name>A0A4U9TGS9_SERFO</name>
<evidence type="ECO:0000259" key="5">
    <source>
        <dbReference type="PROSITE" id="PS50931"/>
    </source>
</evidence>
<accession>A0A4U9TGS9</accession>
<protein>
    <submittedName>
        <fullName evidence="6">HTH-type transcriptional activator AllS</fullName>
    </submittedName>
</protein>
<proteinExistence type="inferred from homology"/>
<keyword evidence="2" id="KW-0805">Transcription regulation</keyword>
<comment type="similarity">
    <text evidence="1">Belongs to the LysR transcriptional regulatory family.</text>
</comment>
<dbReference type="InterPro" id="IPR000847">
    <property type="entry name" value="LysR_HTH_N"/>
</dbReference>
<dbReference type="PANTHER" id="PTHR30126">
    <property type="entry name" value="HTH-TYPE TRANSCRIPTIONAL REGULATOR"/>
    <property type="match status" value="1"/>
</dbReference>
<dbReference type="Gene3D" id="3.40.190.290">
    <property type="match status" value="1"/>
</dbReference>
<dbReference type="AlphaFoldDB" id="A0A4U9TGS9"/>
<evidence type="ECO:0000256" key="1">
    <source>
        <dbReference type="ARBA" id="ARBA00009437"/>
    </source>
</evidence>
<dbReference type="GO" id="GO:0000976">
    <property type="term" value="F:transcription cis-regulatory region binding"/>
    <property type="evidence" value="ECO:0007669"/>
    <property type="project" value="TreeGrafter"/>
</dbReference>
<dbReference type="SUPFAM" id="SSF53850">
    <property type="entry name" value="Periplasmic binding protein-like II"/>
    <property type="match status" value="1"/>
</dbReference>